<feature type="transmembrane region" description="Helical" evidence="2">
    <location>
        <begin position="12"/>
        <end position="32"/>
    </location>
</feature>
<proteinExistence type="predicted"/>
<accession>A0ABP4EKG7</accession>
<evidence type="ECO:0000256" key="2">
    <source>
        <dbReference type="SAM" id="Phobius"/>
    </source>
</evidence>
<evidence type="ECO:0000256" key="1">
    <source>
        <dbReference type="SAM" id="MobiDB-lite"/>
    </source>
</evidence>
<organism evidence="3 4">
    <name type="scientific">Kitasatospora arboriphila</name>
    <dbReference type="NCBI Taxonomy" id="258052"/>
    <lineage>
        <taxon>Bacteria</taxon>
        <taxon>Bacillati</taxon>
        <taxon>Actinomycetota</taxon>
        <taxon>Actinomycetes</taxon>
        <taxon>Kitasatosporales</taxon>
        <taxon>Streptomycetaceae</taxon>
        <taxon>Kitasatospora</taxon>
    </lineage>
</organism>
<feature type="transmembrane region" description="Helical" evidence="2">
    <location>
        <begin position="142"/>
        <end position="158"/>
    </location>
</feature>
<keyword evidence="2" id="KW-1133">Transmembrane helix</keyword>
<feature type="region of interest" description="Disordered" evidence="1">
    <location>
        <begin position="36"/>
        <end position="56"/>
    </location>
</feature>
<gene>
    <name evidence="3" type="ORF">GCM10009663_59100</name>
</gene>
<protein>
    <submittedName>
        <fullName evidence="3">Uncharacterized protein</fullName>
    </submittedName>
</protein>
<name>A0ABP4EKG7_9ACTN</name>
<comment type="caution">
    <text evidence="3">The sequence shown here is derived from an EMBL/GenBank/DDBJ whole genome shotgun (WGS) entry which is preliminary data.</text>
</comment>
<keyword evidence="2" id="KW-0812">Transmembrane</keyword>
<sequence>MVMAVVDGLVSAGVGVLSVGVSVALQVLAASGSTVTAGAGKRHHGGGRGSGRGGDRATQVMNAALARLEMPRLHVALFLTGGAGLAGTGLGGLINSMATWANHLVASWLRSWVGGGVGFLVSGAALVILVKDIKENKAGPRTLALALAIPSLLAAIPGPVGHAAAVAVTWVVTTVAHVIGSAFSTK</sequence>
<feature type="transmembrane region" description="Helical" evidence="2">
    <location>
        <begin position="75"/>
        <end position="100"/>
    </location>
</feature>
<feature type="transmembrane region" description="Helical" evidence="2">
    <location>
        <begin position="112"/>
        <end position="130"/>
    </location>
</feature>
<dbReference type="EMBL" id="BAAALD010000077">
    <property type="protein sequence ID" value="GAA1109688.1"/>
    <property type="molecule type" value="Genomic_DNA"/>
</dbReference>
<evidence type="ECO:0000313" key="4">
    <source>
        <dbReference type="Proteomes" id="UP001499987"/>
    </source>
</evidence>
<evidence type="ECO:0000313" key="3">
    <source>
        <dbReference type="EMBL" id="GAA1109688.1"/>
    </source>
</evidence>
<reference evidence="4" key="1">
    <citation type="journal article" date="2019" name="Int. J. Syst. Evol. Microbiol.">
        <title>The Global Catalogue of Microorganisms (GCM) 10K type strain sequencing project: providing services to taxonomists for standard genome sequencing and annotation.</title>
        <authorList>
            <consortium name="The Broad Institute Genomics Platform"/>
            <consortium name="The Broad Institute Genome Sequencing Center for Infectious Disease"/>
            <person name="Wu L."/>
            <person name="Ma J."/>
        </authorList>
    </citation>
    <scope>NUCLEOTIDE SEQUENCE [LARGE SCALE GENOMIC DNA]</scope>
    <source>
        <strain evidence="4">JCM 13002</strain>
    </source>
</reference>
<keyword evidence="4" id="KW-1185">Reference proteome</keyword>
<keyword evidence="2" id="KW-0472">Membrane</keyword>
<dbReference type="Proteomes" id="UP001499987">
    <property type="component" value="Unassembled WGS sequence"/>
</dbReference>